<sequence length="157" mass="18489">MILYSCIPIKNVERVDQYKIVSSKKNSEDIYFLFKPEMSVPGAKYSLRRQFSLKDDQVLKSFTSKLFDNYDIEFDVEVSFELDNDEYLDFTPMFFDDNGRPEDKEGGAITFVQIKIMDQGGNNCLSPKSLFYNKTRLLLIEIRDNIKKEDYFRPIVK</sequence>
<comment type="caution">
    <text evidence="1">The sequence shown here is derived from an EMBL/GenBank/DDBJ whole genome shotgun (WGS) entry which is preliminary data.</text>
</comment>
<gene>
    <name evidence="1" type="ORF">FHK87_09750</name>
</gene>
<name>A0A504JAD1_9FLAO</name>
<evidence type="ECO:0000313" key="1">
    <source>
        <dbReference type="EMBL" id="TPN87847.1"/>
    </source>
</evidence>
<proteinExistence type="predicted"/>
<protein>
    <submittedName>
        <fullName evidence="1">Uncharacterized protein</fullName>
    </submittedName>
</protein>
<reference evidence="1 2" key="1">
    <citation type="submission" date="2019-06" db="EMBL/GenBank/DDBJ databases">
        <authorList>
            <person name="Meng X."/>
        </authorList>
    </citation>
    <scope>NUCLEOTIDE SEQUENCE [LARGE SCALE GENOMIC DNA]</scope>
    <source>
        <strain evidence="1 2">M625</strain>
    </source>
</reference>
<evidence type="ECO:0000313" key="2">
    <source>
        <dbReference type="Proteomes" id="UP000315540"/>
    </source>
</evidence>
<keyword evidence="2" id="KW-1185">Reference proteome</keyword>
<dbReference type="Proteomes" id="UP000315540">
    <property type="component" value="Unassembled WGS sequence"/>
</dbReference>
<accession>A0A504JAD1</accession>
<dbReference type="EMBL" id="VFWZ01000002">
    <property type="protein sequence ID" value="TPN87847.1"/>
    <property type="molecule type" value="Genomic_DNA"/>
</dbReference>
<dbReference type="RefSeq" id="WP_140592486.1">
    <property type="nucleotide sequence ID" value="NZ_VFWZ01000002.1"/>
</dbReference>
<dbReference type="AlphaFoldDB" id="A0A504JAD1"/>
<dbReference type="OrthoDB" id="1162028at2"/>
<organism evidence="1 2">
    <name type="scientific">Aquimarina algicola</name>
    <dbReference type="NCBI Taxonomy" id="2589995"/>
    <lineage>
        <taxon>Bacteria</taxon>
        <taxon>Pseudomonadati</taxon>
        <taxon>Bacteroidota</taxon>
        <taxon>Flavobacteriia</taxon>
        <taxon>Flavobacteriales</taxon>
        <taxon>Flavobacteriaceae</taxon>
        <taxon>Aquimarina</taxon>
    </lineage>
</organism>